<dbReference type="InterPro" id="IPR001209">
    <property type="entry name" value="Ribosomal_uS14"/>
</dbReference>
<evidence type="ECO:0000256" key="4">
    <source>
        <dbReference type="ARBA" id="ARBA00022884"/>
    </source>
</evidence>
<keyword evidence="5 10" id="KW-0689">Ribosomal protein</keyword>
<evidence type="ECO:0000256" key="7">
    <source>
        <dbReference type="ARBA" id="ARBA00035167"/>
    </source>
</evidence>
<evidence type="ECO:0000256" key="10">
    <source>
        <dbReference type="HAMAP-Rule" id="MF_01364"/>
    </source>
</evidence>
<dbReference type="PROSITE" id="PS00527">
    <property type="entry name" value="RIBOSOMAL_S14"/>
    <property type="match status" value="1"/>
</dbReference>
<dbReference type="Gene3D" id="4.10.830.10">
    <property type="entry name" value="30s Ribosomal Protein S14, Chain N"/>
    <property type="match status" value="1"/>
</dbReference>
<dbReference type="GO" id="GO:0019843">
    <property type="term" value="F:rRNA binding"/>
    <property type="evidence" value="ECO:0007669"/>
    <property type="project" value="UniProtKB-UniRule"/>
</dbReference>
<evidence type="ECO:0000256" key="3">
    <source>
        <dbReference type="ARBA" id="ARBA00022833"/>
    </source>
</evidence>
<accession>A0A0D1V7Z7</accession>
<comment type="similarity">
    <text evidence="9 10">Belongs to the universal ribosomal protein uS14 family. Zinc-binding uS14 subfamily.</text>
</comment>
<dbReference type="GO" id="GO:0003735">
    <property type="term" value="F:structural constituent of ribosome"/>
    <property type="evidence" value="ECO:0007669"/>
    <property type="project" value="InterPro"/>
</dbReference>
<feature type="binding site" evidence="10">
    <location>
        <position position="24"/>
    </location>
    <ligand>
        <name>Zn(2+)</name>
        <dbReference type="ChEBI" id="CHEBI:29105"/>
    </ligand>
</feature>
<dbReference type="HAMAP" id="MF_01364_B">
    <property type="entry name" value="Ribosomal_uS14_2_B"/>
    <property type="match status" value="1"/>
</dbReference>
<evidence type="ECO:0000313" key="14">
    <source>
        <dbReference type="Proteomes" id="UP000182836"/>
    </source>
</evidence>
<dbReference type="InterPro" id="IPR043140">
    <property type="entry name" value="Ribosomal_uS14_sf"/>
</dbReference>
<gene>
    <name evidence="10 11" type="primary">rpsN</name>
    <name evidence="10" type="synonym">rpsZ</name>
    <name evidence="11" type="ORF">AF333_27200</name>
    <name evidence="12" type="ORF">SAMN04487909_13529</name>
</gene>
<comment type="function">
    <text evidence="10">Binds 16S rRNA, required for the assembly of 30S particles and may also be responsible for determining the conformation of the 16S rRNA at the A site.</text>
</comment>
<dbReference type="GO" id="GO:0006412">
    <property type="term" value="P:translation"/>
    <property type="evidence" value="ECO:0007669"/>
    <property type="project" value="UniProtKB-UniRule"/>
</dbReference>
<reference evidence="11 13" key="1">
    <citation type="submission" date="2015-07" db="EMBL/GenBank/DDBJ databases">
        <title>Fjat-14205 dsm 2895.</title>
        <authorList>
            <person name="Liu B."/>
            <person name="Wang J."/>
            <person name="Zhu Y."/>
            <person name="Liu G."/>
            <person name="Chen Q."/>
            <person name="Chen Z."/>
            <person name="Lan J."/>
            <person name="Che J."/>
            <person name="Ge C."/>
            <person name="Shi H."/>
            <person name="Pan Z."/>
            <person name="Liu X."/>
        </authorList>
    </citation>
    <scope>NUCLEOTIDE SEQUENCE [LARGE SCALE GENOMIC DNA]</scope>
    <source>
        <strain evidence="11 13">DSM 2895</strain>
    </source>
</reference>
<evidence type="ECO:0000256" key="5">
    <source>
        <dbReference type="ARBA" id="ARBA00022980"/>
    </source>
</evidence>
<dbReference type="FunFam" id="4.10.830.10:FF:000001">
    <property type="entry name" value="30S ribosomal protein S14 type Z"/>
    <property type="match status" value="1"/>
</dbReference>
<dbReference type="Pfam" id="PF00253">
    <property type="entry name" value="Ribosomal_S14"/>
    <property type="match status" value="1"/>
</dbReference>
<comment type="cofactor">
    <cofactor evidence="10">
        <name>Zn(2+)</name>
        <dbReference type="ChEBI" id="CHEBI:29105"/>
    </cofactor>
    <text evidence="10">Binds 1 zinc ion per subunit.</text>
</comment>
<evidence type="ECO:0000256" key="1">
    <source>
        <dbReference type="ARBA" id="ARBA00022723"/>
    </source>
</evidence>
<dbReference type="PANTHER" id="PTHR19836">
    <property type="entry name" value="30S RIBOSOMAL PROTEIN S14"/>
    <property type="match status" value="1"/>
</dbReference>
<feature type="binding site" evidence="10">
    <location>
        <position position="27"/>
    </location>
    <ligand>
        <name>Zn(2+)</name>
        <dbReference type="ChEBI" id="CHEBI:29105"/>
    </ligand>
</feature>
<feature type="binding site" evidence="10">
    <location>
        <position position="40"/>
    </location>
    <ligand>
        <name>Zn(2+)</name>
        <dbReference type="ChEBI" id="CHEBI:29105"/>
    </ligand>
</feature>
<dbReference type="EMBL" id="LGUG01000009">
    <property type="protein sequence ID" value="KON90735.1"/>
    <property type="molecule type" value="Genomic_DNA"/>
</dbReference>
<dbReference type="InterPro" id="IPR018271">
    <property type="entry name" value="Ribosomal_uS14_CS"/>
</dbReference>
<evidence type="ECO:0000256" key="6">
    <source>
        <dbReference type="ARBA" id="ARBA00023274"/>
    </source>
</evidence>
<dbReference type="InterPro" id="IPR023053">
    <property type="entry name" value="Ribosomal_uS14_bact"/>
</dbReference>
<protein>
    <recommendedName>
        <fullName evidence="7 10">Small ribosomal subunit protein uS14</fullName>
    </recommendedName>
</protein>
<keyword evidence="3 10" id="KW-0862">Zinc</keyword>
<dbReference type="RefSeq" id="WP_040305028.1">
    <property type="nucleotide sequence ID" value="NZ_BJOA01000105.1"/>
</dbReference>
<dbReference type="PATRIC" id="fig|47500.12.peg.3243"/>
<dbReference type="GO" id="GO:0008270">
    <property type="term" value="F:zinc ion binding"/>
    <property type="evidence" value="ECO:0007669"/>
    <property type="project" value="UniProtKB-UniRule"/>
</dbReference>
<dbReference type="SUPFAM" id="SSF57716">
    <property type="entry name" value="Glucocorticoid receptor-like (DNA-binding domain)"/>
    <property type="match status" value="1"/>
</dbReference>
<organism evidence="11 13">
    <name type="scientific">Aneurinibacillus migulanus</name>
    <name type="common">Bacillus migulanus</name>
    <dbReference type="NCBI Taxonomy" id="47500"/>
    <lineage>
        <taxon>Bacteria</taxon>
        <taxon>Bacillati</taxon>
        <taxon>Bacillota</taxon>
        <taxon>Bacilli</taxon>
        <taxon>Bacillales</taxon>
        <taxon>Paenibacillaceae</taxon>
        <taxon>Aneurinibacillus group</taxon>
        <taxon>Aneurinibacillus</taxon>
    </lineage>
</organism>
<name>A0A0D1V7Z7_ANEMI</name>
<reference evidence="12 14" key="2">
    <citation type="submission" date="2016-10" db="EMBL/GenBank/DDBJ databases">
        <authorList>
            <person name="de Groot N.N."/>
        </authorList>
    </citation>
    <scope>NUCLEOTIDE SEQUENCE [LARGE SCALE GENOMIC DNA]</scope>
    <source>
        <strain evidence="12 14">DSM 2895</strain>
    </source>
</reference>
<keyword evidence="4 10" id="KW-0694">RNA-binding</keyword>
<comment type="subunit">
    <text evidence="8 10">Part of the 30S ribosomal subunit. Contacts proteins S3 and S10.</text>
</comment>
<dbReference type="EMBL" id="FNED01000035">
    <property type="protein sequence ID" value="SDJ99644.1"/>
    <property type="molecule type" value="Genomic_DNA"/>
</dbReference>
<keyword evidence="13" id="KW-1185">Reference proteome</keyword>
<dbReference type="GO" id="GO:0015935">
    <property type="term" value="C:small ribosomal subunit"/>
    <property type="evidence" value="ECO:0007669"/>
    <property type="project" value="TreeGrafter"/>
</dbReference>
<dbReference type="NCBIfam" id="NF005974">
    <property type="entry name" value="PRK08061.1"/>
    <property type="match status" value="1"/>
</dbReference>
<evidence type="ECO:0000313" key="11">
    <source>
        <dbReference type="EMBL" id="KON90735.1"/>
    </source>
</evidence>
<dbReference type="OrthoDB" id="9810484at2"/>
<feature type="binding site" evidence="10">
    <location>
        <position position="43"/>
    </location>
    <ligand>
        <name>Zn(2+)</name>
        <dbReference type="ChEBI" id="CHEBI:29105"/>
    </ligand>
</feature>
<evidence type="ECO:0000256" key="2">
    <source>
        <dbReference type="ARBA" id="ARBA00022730"/>
    </source>
</evidence>
<evidence type="ECO:0000313" key="13">
    <source>
        <dbReference type="Proteomes" id="UP000037269"/>
    </source>
</evidence>
<sequence>MAKKSMIVKQQRKPKFKVQAYTRCERCGRPHSVYRKFKLCRICIRDLAYQGQLPGVKKASW</sequence>
<dbReference type="GeneID" id="92841684"/>
<dbReference type="Proteomes" id="UP000182836">
    <property type="component" value="Unassembled WGS sequence"/>
</dbReference>
<evidence type="ECO:0000256" key="8">
    <source>
        <dbReference type="ARBA" id="ARBA00047110"/>
    </source>
</evidence>
<dbReference type="PANTHER" id="PTHR19836:SF26">
    <property type="entry name" value="SMALL RIBOSOMAL SUBUNIT PROTEIN US14B"/>
    <property type="match status" value="1"/>
</dbReference>
<keyword evidence="1 10" id="KW-0479">Metal-binding</keyword>
<evidence type="ECO:0000256" key="9">
    <source>
        <dbReference type="ARBA" id="ARBA00060857"/>
    </source>
</evidence>
<dbReference type="AlphaFoldDB" id="A0A0D1V7Z7"/>
<dbReference type="STRING" id="47500.AF333_27200"/>
<proteinExistence type="inferred from homology"/>
<keyword evidence="6 10" id="KW-0687">Ribonucleoprotein</keyword>
<keyword evidence="2 10" id="KW-0699">rRNA-binding</keyword>
<evidence type="ECO:0000313" key="12">
    <source>
        <dbReference type="EMBL" id="SDJ99644.1"/>
    </source>
</evidence>
<dbReference type="Proteomes" id="UP000037269">
    <property type="component" value="Unassembled WGS sequence"/>
</dbReference>